<dbReference type="PANTHER" id="PTHR33164:SF57">
    <property type="entry name" value="MARR-FAMILY TRANSCRIPTIONAL REGULATOR"/>
    <property type="match status" value="1"/>
</dbReference>
<dbReference type="Gene3D" id="1.10.10.10">
    <property type="entry name" value="Winged helix-like DNA-binding domain superfamily/Winged helix DNA-binding domain"/>
    <property type="match status" value="1"/>
</dbReference>
<dbReference type="InterPro" id="IPR036388">
    <property type="entry name" value="WH-like_DNA-bd_sf"/>
</dbReference>
<evidence type="ECO:0000259" key="1">
    <source>
        <dbReference type="SMART" id="SM00347"/>
    </source>
</evidence>
<feature type="domain" description="HTH marR-type" evidence="1">
    <location>
        <begin position="31"/>
        <end position="132"/>
    </location>
</feature>
<sequence>MADPVADVERAMIAIRRSQQRRALTRMARDRGQRALDPVIELLDVVEDFAERDEPATVTSLAAALGVDQPRASRLVARAVEQDDLQREADQADGRRTVLALTSVGRARLDALHSFRRTVFAEAMAPWPDEDRAAFARLLTSFIANYEGLAR</sequence>
<gene>
    <name evidence="2" type="ORF">VSH64_36645</name>
</gene>
<dbReference type="SUPFAM" id="SSF46785">
    <property type="entry name" value="Winged helix' DNA-binding domain"/>
    <property type="match status" value="1"/>
</dbReference>
<dbReference type="InterPro" id="IPR036390">
    <property type="entry name" value="WH_DNA-bd_sf"/>
</dbReference>
<organism evidence="2 3">
    <name type="scientific">Amycolatopsis rhabdoformis</name>
    <dbReference type="NCBI Taxonomy" id="1448059"/>
    <lineage>
        <taxon>Bacteria</taxon>
        <taxon>Bacillati</taxon>
        <taxon>Actinomycetota</taxon>
        <taxon>Actinomycetes</taxon>
        <taxon>Pseudonocardiales</taxon>
        <taxon>Pseudonocardiaceae</taxon>
        <taxon>Amycolatopsis</taxon>
    </lineage>
</organism>
<dbReference type="SMART" id="SM00347">
    <property type="entry name" value="HTH_MARR"/>
    <property type="match status" value="1"/>
</dbReference>
<keyword evidence="3" id="KW-1185">Reference proteome</keyword>
<dbReference type="PANTHER" id="PTHR33164">
    <property type="entry name" value="TRANSCRIPTIONAL REGULATOR, MARR FAMILY"/>
    <property type="match status" value="1"/>
</dbReference>
<name>A0ABZ1I1R3_9PSEU</name>
<evidence type="ECO:0000313" key="3">
    <source>
        <dbReference type="Proteomes" id="UP001330812"/>
    </source>
</evidence>
<evidence type="ECO:0000313" key="2">
    <source>
        <dbReference type="EMBL" id="WSE28327.1"/>
    </source>
</evidence>
<dbReference type="EMBL" id="CP142149">
    <property type="protein sequence ID" value="WSE28327.1"/>
    <property type="molecule type" value="Genomic_DNA"/>
</dbReference>
<dbReference type="InterPro" id="IPR039422">
    <property type="entry name" value="MarR/SlyA-like"/>
</dbReference>
<dbReference type="Proteomes" id="UP001330812">
    <property type="component" value="Chromosome"/>
</dbReference>
<protein>
    <submittedName>
        <fullName evidence="2">MarR family winged helix-turn-helix transcriptional regulator</fullName>
    </submittedName>
</protein>
<proteinExistence type="predicted"/>
<dbReference type="InterPro" id="IPR000835">
    <property type="entry name" value="HTH_MarR-typ"/>
</dbReference>
<dbReference type="RefSeq" id="WP_326567328.1">
    <property type="nucleotide sequence ID" value="NZ_CP142149.1"/>
</dbReference>
<dbReference type="Pfam" id="PF12802">
    <property type="entry name" value="MarR_2"/>
    <property type="match status" value="1"/>
</dbReference>
<reference evidence="2 3" key="1">
    <citation type="journal article" date="2015" name="Int. J. Syst. Evol. Microbiol.">
        <title>Amycolatopsis rhabdoformis sp. nov., an actinomycete isolated from a tropical forest soil.</title>
        <authorList>
            <person name="Souza W.R."/>
            <person name="Silva R.E."/>
            <person name="Goodfellow M."/>
            <person name="Busarakam K."/>
            <person name="Figueiro F.S."/>
            <person name="Ferreira D."/>
            <person name="Rodrigues-Filho E."/>
            <person name="Moraes L.A.B."/>
            <person name="Zucchi T.D."/>
        </authorList>
    </citation>
    <scope>NUCLEOTIDE SEQUENCE [LARGE SCALE GENOMIC DNA]</scope>
    <source>
        <strain evidence="2 3">NCIMB 14900</strain>
    </source>
</reference>
<accession>A0ABZ1I1R3</accession>